<gene>
    <name evidence="7" type="ORF">FNH05_18575</name>
</gene>
<evidence type="ECO:0000256" key="1">
    <source>
        <dbReference type="ARBA" id="ARBA00004651"/>
    </source>
</evidence>
<comment type="caution">
    <text evidence="7">The sequence shown here is derived from an EMBL/GenBank/DDBJ whole genome shotgun (WGS) entry which is preliminary data.</text>
</comment>
<keyword evidence="5 6" id="KW-0472">Membrane</keyword>
<feature type="transmembrane region" description="Helical" evidence="6">
    <location>
        <begin position="84"/>
        <end position="103"/>
    </location>
</feature>
<evidence type="ECO:0000256" key="6">
    <source>
        <dbReference type="SAM" id="Phobius"/>
    </source>
</evidence>
<evidence type="ECO:0000313" key="8">
    <source>
        <dbReference type="Proteomes" id="UP000320011"/>
    </source>
</evidence>
<feature type="transmembrane region" description="Helical" evidence="6">
    <location>
        <begin position="124"/>
        <end position="144"/>
    </location>
</feature>
<protein>
    <submittedName>
        <fullName evidence="7">Cytochrome c oxidase assembly protein</fullName>
    </submittedName>
</protein>
<keyword evidence="3 6" id="KW-0812">Transmembrane</keyword>
<accession>A0A558CGK7</accession>
<reference evidence="7 8" key="2">
    <citation type="submission" date="2019-08" db="EMBL/GenBank/DDBJ databases">
        <title>Amycolatopsis acidicola sp. nov., isolated from peat swamp forest soil.</title>
        <authorList>
            <person name="Srisuk N."/>
        </authorList>
    </citation>
    <scope>NUCLEOTIDE SEQUENCE [LARGE SCALE GENOMIC DNA]</scope>
    <source>
        <strain evidence="7 8">TBRC 6029</strain>
    </source>
</reference>
<dbReference type="GO" id="GO:0005886">
    <property type="term" value="C:plasma membrane"/>
    <property type="evidence" value="ECO:0007669"/>
    <property type="project" value="UniProtKB-SubCell"/>
</dbReference>
<sequence>MDQDQATEGVLPILLPALALLVLATAYLLLARRARRRNPAKGWNRWRTTSFLTGLALLGVALLPPLAELAHADFRGAMAQHMLLGMYAPLGLMLGAPATLLLRTLPTTRARQLTTLLHSRYVRFISRPATALVLSSGSLFVLFFTPLYNATATHPAVHWLIHLHSVAAGCLFTYVIAGPDPAPDRPGVPVRLACLGAAIALHAALAQLIYGGHGTRIQAPVEQVQGGAEIMYYSGDIAELLLAIALIATWRSERRLRPARVDHLSDAAG</sequence>
<dbReference type="Pfam" id="PF09678">
    <property type="entry name" value="Caa3_CtaG"/>
    <property type="match status" value="1"/>
</dbReference>
<keyword evidence="2" id="KW-1003">Cell membrane</keyword>
<feature type="transmembrane region" description="Helical" evidence="6">
    <location>
        <begin position="51"/>
        <end position="72"/>
    </location>
</feature>
<evidence type="ECO:0000256" key="5">
    <source>
        <dbReference type="ARBA" id="ARBA00023136"/>
    </source>
</evidence>
<dbReference type="EMBL" id="VJWX01000179">
    <property type="protein sequence ID" value="TVT47898.1"/>
    <property type="molecule type" value="Genomic_DNA"/>
</dbReference>
<dbReference type="OrthoDB" id="5024156at2"/>
<dbReference type="InterPro" id="IPR019108">
    <property type="entry name" value="Caa3_assmbl_CtaG-rel"/>
</dbReference>
<dbReference type="Proteomes" id="UP000320011">
    <property type="component" value="Unassembled WGS sequence"/>
</dbReference>
<feature type="transmembrane region" description="Helical" evidence="6">
    <location>
        <begin position="156"/>
        <end position="176"/>
    </location>
</feature>
<evidence type="ECO:0000256" key="2">
    <source>
        <dbReference type="ARBA" id="ARBA00022475"/>
    </source>
</evidence>
<evidence type="ECO:0000256" key="4">
    <source>
        <dbReference type="ARBA" id="ARBA00022989"/>
    </source>
</evidence>
<name>A0A558CGK7_9PSEU</name>
<feature type="transmembrane region" description="Helical" evidence="6">
    <location>
        <begin position="230"/>
        <end position="250"/>
    </location>
</feature>
<reference evidence="7 8" key="1">
    <citation type="submission" date="2019-07" db="EMBL/GenBank/DDBJ databases">
        <authorList>
            <person name="Duangmal K."/>
            <person name="Teo W.F.A."/>
        </authorList>
    </citation>
    <scope>NUCLEOTIDE SEQUENCE [LARGE SCALE GENOMIC DNA]</scope>
    <source>
        <strain evidence="7 8">TBRC 6029</strain>
    </source>
</reference>
<keyword evidence="8" id="KW-1185">Reference proteome</keyword>
<evidence type="ECO:0000313" key="7">
    <source>
        <dbReference type="EMBL" id="TVT47898.1"/>
    </source>
</evidence>
<feature type="transmembrane region" description="Helical" evidence="6">
    <location>
        <begin position="12"/>
        <end position="30"/>
    </location>
</feature>
<keyword evidence="4 6" id="KW-1133">Transmembrane helix</keyword>
<feature type="transmembrane region" description="Helical" evidence="6">
    <location>
        <begin position="188"/>
        <end position="210"/>
    </location>
</feature>
<comment type="subcellular location">
    <subcellularLocation>
        <location evidence="1">Cell membrane</location>
        <topology evidence="1">Multi-pass membrane protein</topology>
    </subcellularLocation>
</comment>
<evidence type="ECO:0000256" key="3">
    <source>
        <dbReference type="ARBA" id="ARBA00022692"/>
    </source>
</evidence>
<organism evidence="7 8">
    <name type="scientific">Amycolatopsis rhizosphaerae</name>
    <dbReference type="NCBI Taxonomy" id="2053003"/>
    <lineage>
        <taxon>Bacteria</taxon>
        <taxon>Bacillati</taxon>
        <taxon>Actinomycetota</taxon>
        <taxon>Actinomycetes</taxon>
        <taxon>Pseudonocardiales</taxon>
        <taxon>Pseudonocardiaceae</taxon>
        <taxon>Amycolatopsis</taxon>
    </lineage>
</organism>
<dbReference type="AlphaFoldDB" id="A0A558CGK7"/>
<proteinExistence type="predicted"/>
<dbReference type="RefSeq" id="WP_144589966.1">
    <property type="nucleotide sequence ID" value="NZ_VJWX01000179.1"/>
</dbReference>